<keyword evidence="2" id="KW-1185">Reference proteome</keyword>
<accession>A0A6J5WQ97</accession>
<dbReference type="AlphaFoldDB" id="A0A6J5WQ97"/>
<evidence type="ECO:0000313" key="1">
    <source>
        <dbReference type="EMBL" id="CAB4302175.1"/>
    </source>
</evidence>
<proteinExistence type="predicted"/>
<gene>
    <name evidence="1" type="ORF">ORAREDHAP_LOCUS17787</name>
</gene>
<organism evidence="1 2">
    <name type="scientific">Prunus armeniaca</name>
    <name type="common">Apricot</name>
    <name type="synonym">Armeniaca vulgaris</name>
    <dbReference type="NCBI Taxonomy" id="36596"/>
    <lineage>
        <taxon>Eukaryota</taxon>
        <taxon>Viridiplantae</taxon>
        <taxon>Streptophyta</taxon>
        <taxon>Embryophyta</taxon>
        <taxon>Tracheophyta</taxon>
        <taxon>Spermatophyta</taxon>
        <taxon>Magnoliopsida</taxon>
        <taxon>eudicotyledons</taxon>
        <taxon>Gunneridae</taxon>
        <taxon>Pentapetalae</taxon>
        <taxon>rosids</taxon>
        <taxon>fabids</taxon>
        <taxon>Rosales</taxon>
        <taxon>Rosaceae</taxon>
        <taxon>Amygdaloideae</taxon>
        <taxon>Amygdaleae</taxon>
        <taxon>Prunus</taxon>
    </lineage>
</organism>
<dbReference type="Proteomes" id="UP000507245">
    <property type="component" value="Unassembled WGS sequence"/>
</dbReference>
<name>A0A6J5WQ97_PRUAR</name>
<reference evidence="2" key="1">
    <citation type="journal article" date="2020" name="Genome Biol.">
        <title>Gamete binning: chromosome-level and haplotype-resolved genome assembly enabled by high-throughput single-cell sequencing of gamete genomes.</title>
        <authorList>
            <person name="Campoy J.A."/>
            <person name="Sun H."/>
            <person name="Goel M."/>
            <person name="Jiao W.-B."/>
            <person name="Folz-Donahue K."/>
            <person name="Wang N."/>
            <person name="Rubio M."/>
            <person name="Liu C."/>
            <person name="Kukat C."/>
            <person name="Ruiz D."/>
            <person name="Huettel B."/>
            <person name="Schneeberger K."/>
        </authorList>
    </citation>
    <scope>NUCLEOTIDE SEQUENCE [LARGE SCALE GENOMIC DNA]</scope>
    <source>
        <strain evidence="2">cv. Rojo Pasion</strain>
    </source>
</reference>
<sequence length="159" mass="18258">MAEVGWEDIQVSANQEFDAIKIGQRLSCMLSYIFIVLTRKEEGAVLPRLIIYKEFKDMKEQETLNQEALQQEELEEFEELEVKNKFLGRDCFVTKIFIEIKDLAAIVTEESGVSFSVRLKKKKILGAVENLDAQVLIVKKLLRDSIKNSGQMEIDISKV</sequence>
<dbReference type="EMBL" id="CAEKKB010000002">
    <property type="protein sequence ID" value="CAB4302175.1"/>
    <property type="molecule type" value="Genomic_DNA"/>
</dbReference>
<protein>
    <submittedName>
        <fullName evidence="1">Uncharacterized protein</fullName>
    </submittedName>
</protein>
<evidence type="ECO:0000313" key="2">
    <source>
        <dbReference type="Proteomes" id="UP000507245"/>
    </source>
</evidence>
<dbReference type="OrthoDB" id="10530004at2759"/>